<keyword evidence="4" id="KW-0694">RNA-binding</keyword>
<reference evidence="7" key="1">
    <citation type="journal article" date="2021" name="PeerJ">
        <title>Extensive microbial diversity within the chicken gut microbiome revealed by metagenomics and culture.</title>
        <authorList>
            <person name="Gilroy R."/>
            <person name="Ravi A."/>
            <person name="Getino M."/>
            <person name="Pursley I."/>
            <person name="Horton D.L."/>
            <person name="Alikhan N.F."/>
            <person name="Baker D."/>
            <person name="Gharbi K."/>
            <person name="Hall N."/>
            <person name="Watson M."/>
            <person name="Adriaenssens E.M."/>
            <person name="Foster-Nyarko E."/>
            <person name="Jarju S."/>
            <person name="Secka A."/>
            <person name="Antonio M."/>
            <person name="Oren A."/>
            <person name="Chaudhuri R.R."/>
            <person name="La Ragione R."/>
            <person name="Hildebrand F."/>
            <person name="Pallen M.J."/>
        </authorList>
    </citation>
    <scope>NUCLEOTIDE SEQUENCE</scope>
    <source>
        <strain evidence="7">26628</strain>
    </source>
</reference>
<dbReference type="GO" id="GO:0003743">
    <property type="term" value="F:translation initiation factor activity"/>
    <property type="evidence" value="ECO:0007669"/>
    <property type="project" value="UniProtKB-UniRule"/>
</dbReference>
<dbReference type="PANTHER" id="PTHR33370">
    <property type="entry name" value="TRANSLATION INITIATION FACTOR IF-1, CHLOROPLASTIC"/>
    <property type="match status" value="1"/>
</dbReference>
<accession>A0A9D1VU42</accession>
<evidence type="ECO:0000313" key="8">
    <source>
        <dbReference type="Proteomes" id="UP000824249"/>
    </source>
</evidence>
<keyword evidence="4" id="KW-0699">rRNA-binding</keyword>
<dbReference type="PROSITE" id="PS50832">
    <property type="entry name" value="S1_IF1_TYPE"/>
    <property type="match status" value="1"/>
</dbReference>
<dbReference type="Gene3D" id="2.40.50.140">
    <property type="entry name" value="Nucleic acid-binding proteins"/>
    <property type="match status" value="1"/>
</dbReference>
<dbReference type="PANTHER" id="PTHR33370:SF1">
    <property type="entry name" value="TRANSLATION INITIATION FACTOR IF-1, CHLOROPLASTIC"/>
    <property type="match status" value="1"/>
</dbReference>
<feature type="domain" description="S1-like" evidence="6">
    <location>
        <begin position="1"/>
        <end position="72"/>
    </location>
</feature>
<dbReference type="GO" id="GO:0005829">
    <property type="term" value="C:cytosol"/>
    <property type="evidence" value="ECO:0007669"/>
    <property type="project" value="TreeGrafter"/>
</dbReference>
<comment type="caution">
    <text evidence="7">The sequence shown here is derived from an EMBL/GenBank/DDBJ whole genome shotgun (WGS) entry which is preliminary data.</text>
</comment>
<dbReference type="Proteomes" id="UP000824249">
    <property type="component" value="Unassembled WGS sequence"/>
</dbReference>
<comment type="subcellular location">
    <subcellularLocation>
        <location evidence="4">Cytoplasm</location>
    </subcellularLocation>
</comment>
<keyword evidence="3 4" id="KW-0648">Protein biosynthesis</keyword>
<dbReference type="InterPro" id="IPR012340">
    <property type="entry name" value="NA-bd_OB-fold"/>
</dbReference>
<gene>
    <name evidence="4 7" type="primary">infA</name>
    <name evidence="7" type="ORF">H9737_02970</name>
</gene>
<dbReference type="InterPro" id="IPR004368">
    <property type="entry name" value="TIF_IF1"/>
</dbReference>
<dbReference type="FunFam" id="2.40.50.140:FF:000002">
    <property type="entry name" value="Translation initiation factor IF-1"/>
    <property type="match status" value="1"/>
</dbReference>
<evidence type="ECO:0000256" key="4">
    <source>
        <dbReference type="HAMAP-Rule" id="MF_00075"/>
    </source>
</evidence>
<dbReference type="GO" id="GO:0019843">
    <property type="term" value="F:rRNA binding"/>
    <property type="evidence" value="ECO:0007669"/>
    <property type="project" value="UniProtKB-UniRule"/>
</dbReference>
<comment type="function">
    <text evidence="4">One of the essential components for the initiation of protein synthesis. Stabilizes the binding of IF-2 and IF-3 on the 30S subunit to which N-formylmethionyl-tRNA(fMet) subsequently binds. Helps modulate mRNA selection, yielding the 30S pre-initiation complex (PIC). Upon addition of the 50S ribosomal subunit IF-1, IF-2 and IF-3 are released leaving the mature 70S translation initiation complex.</text>
</comment>
<dbReference type="NCBIfam" id="TIGR00008">
    <property type="entry name" value="infA"/>
    <property type="match status" value="1"/>
</dbReference>
<dbReference type="InterPro" id="IPR006196">
    <property type="entry name" value="RNA-binding_domain_S1_IF1"/>
</dbReference>
<dbReference type="Pfam" id="PF01176">
    <property type="entry name" value="eIF-1a"/>
    <property type="match status" value="1"/>
</dbReference>
<comment type="similarity">
    <text evidence="1 4">Belongs to the IF-1 family.</text>
</comment>
<evidence type="ECO:0000313" key="7">
    <source>
        <dbReference type="EMBL" id="HIX46633.1"/>
    </source>
</evidence>
<evidence type="ECO:0000256" key="2">
    <source>
        <dbReference type="ARBA" id="ARBA00022540"/>
    </source>
</evidence>
<dbReference type="CDD" id="cd04451">
    <property type="entry name" value="S1_IF1"/>
    <property type="match status" value="1"/>
</dbReference>
<comment type="subunit">
    <text evidence="4">Component of the 30S ribosomal translation pre-initiation complex which assembles on the 30S ribosome in the order IF-2 and IF-3, IF-1 and N-formylmethionyl-tRNA(fMet); mRNA recruitment can occur at any time during PIC assembly.</text>
</comment>
<dbReference type="HAMAP" id="MF_00075">
    <property type="entry name" value="IF_1"/>
    <property type="match status" value="1"/>
</dbReference>
<name>A0A9D1VU42_9FIRM</name>
<evidence type="ECO:0000259" key="6">
    <source>
        <dbReference type="PROSITE" id="PS50832"/>
    </source>
</evidence>
<sequence length="73" mass="8250">MSKDDVIEAEGKVIEALPNATFKVQLSNGYVITAYISGKLRMNYIRIIPGDTVKLEMSPYDLTKGRITWRSKN</sequence>
<dbReference type="AlphaFoldDB" id="A0A9D1VU42"/>
<dbReference type="SUPFAM" id="SSF50249">
    <property type="entry name" value="Nucleic acid-binding proteins"/>
    <property type="match status" value="1"/>
</dbReference>
<organism evidence="7 8">
    <name type="scientific">Candidatus Borkfalkia faecigallinarum</name>
    <dbReference type="NCBI Taxonomy" id="2838509"/>
    <lineage>
        <taxon>Bacteria</taxon>
        <taxon>Bacillati</taxon>
        <taxon>Bacillota</taxon>
        <taxon>Clostridia</taxon>
        <taxon>Christensenellales</taxon>
        <taxon>Christensenellaceae</taxon>
        <taxon>Candidatus Borkfalkia</taxon>
    </lineage>
</organism>
<evidence type="ECO:0000256" key="3">
    <source>
        <dbReference type="ARBA" id="ARBA00022917"/>
    </source>
</evidence>
<protein>
    <recommendedName>
        <fullName evidence="4 5">Translation initiation factor IF-1</fullName>
    </recommendedName>
</protein>
<dbReference type="EMBL" id="DXFD01000049">
    <property type="protein sequence ID" value="HIX46633.1"/>
    <property type="molecule type" value="Genomic_DNA"/>
</dbReference>
<reference evidence="7" key="2">
    <citation type="submission" date="2021-04" db="EMBL/GenBank/DDBJ databases">
        <authorList>
            <person name="Gilroy R."/>
        </authorList>
    </citation>
    <scope>NUCLEOTIDE SEQUENCE</scope>
    <source>
        <strain evidence="7">26628</strain>
    </source>
</reference>
<keyword evidence="2 4" id="KW-0396">Initiation factor</keyword>
<dbReference type="GO" id="GO:0043022">
    <property type="term" value="F:ribosome binding"/>
    <property type="evidence" value="ECO:0007669"/>
    <property type="project" value="UniProtKB-UniRule"/>
</dbReference>
<evidence type="ECO:0000256" key="5">
    <source>
        <dbReference type="NCBIfam" id="TIGR00008"/>
    </source>
</evidence>
<keyword evidence="4" id="KW-0963">Cytoplasm</keyword>
<proteinExistence type="inferred from homology"/>
<evidence type="ECO:0000256" key="1">
    <source>
        <dbReference type="ARBA" id="ARBA00010939"/>
    </source>
</evidence>